<dbReference type="InterPro" id="IPR036047">
    <property type="entry name" value="F-box-like_dom_sf"/>
</dbReference>
<dbReference type="SUPFAM" id="SSF81383">
    <property type="entry name" value="F-box domain"/>
    <property type="match status" value="1"/>
</dbReference>
<evidence type="ECO:0000313" key="6">
    <source>
        <dbReference type="Proteomes" id="UP000191691"/>
    </source>
</evidence>
<dbReference type="SMART" id="SM00248">
    <property type="entry name" value="ANK"/>
    <property type="match status" value="2"/>
</dbReference>
<evidence type="ECO:0000259" key="4">
    <source>
        <dbReference type="PROSITE" id="PS50181"/>
    </source>
</evidence>
<sequence>MVKRQPVNLLSLPTEITQMILAYLPSRDLSHNVEMTCKGLRQLMIPVYQVRYGLGPSPSVPVGSSCWKRFAIQHEDYLSHSGHIRDEVVNRFLESYFDSPDHYHLTDAEEVIYYLHNNPRVHSRGVEAIVAALHIQNRRQESNAFLLRYHDPDAMPLRTIALLQARFNLHFPICWPICSSETLERCLLAAATSGNTELFVSLTQLLLEAGKNIQVHDAADAAIWSDQVKILRELQSTSGAEFHALPLGSLIQEAVRASSANAVRFLLELGPRPDLEYPYELALSFCNLDVLRQLKKHSPDIKGTYLPNGQLQIEFILTTSLTSWAKKSKVIEFLVKHASADIDATGREGLTVVHIAAAENHTDALRLFKNLGANMNCLGEVGQTPAEIALCNGHNIRFIGCFSLPTQLFSTKRNLAKAIIGKYCDAIFRGQLKCSGFNLALNDAESKLADIWAKKIGLETLQELLSIIATPLFKSVEKFLRIIADFGNRPVEPNEAWPRDVDDIKDILNKFLNAVYPDGYLTRLACYSAPKLTGFDIENLRIFVNSKTGRALHFGKCSFAEEERIIWVDFNKAINRK</sequence>
<dbReference type="Proteomes" id="UP000191691">
    <property type="component" value="Unassembled WGS sequence"/>
</dbReference>
<protein>
    <recommendedName>
        <fullName evidence="4">F-box domain-containing protein</fullName>
    </recommendedName>
</protein>
<evidence type="ECO:0000313" key="5">
    <source>
        <dbReference type="EMBL" id="OQE60808.1"/>
    </source>
</evidence>
<dbReference type="PANTHER" id="PTHR24198">
    <property type="entry name" value="ANKYRIN REPEAT AND PROTEIN KINASE DOMAIN-CONTAINING PROTEIN"/>
    <property type="match status" value="1"/>
</dbReference>
<dbReference type="AlphaFoldDB" id="A0A1V6WD36"/>
<organism evidence="5 6">
    <name type="scientific">Penicillium nalgiovense</name>
    <dbReference type="NCBI Taxonomy" id="60175"/>
    <lineage>
        <taxon>Eukaryota</taxon>
        <taxon>Fungi</taxon>
        <taxon>Dikarya</taxon>
        <taxon>Ascomycota</taxon>
        <taxon>Pezizomycotina</taxon>
        <taxon>Eurotiomycetes</taxon>
        <taxon>Eurotiomycetidae</taxon>
        <taxon>Eurotiales</taxon>
        <taxon>Aspergillaceae</taxon>
        <taxon>Penicillium</taxon>
    </lineage>
</organism>
<dbReference type="InterPro" id="IPR002110">
    <property type="entry name" value="Ankyrin_rpt"/>
</dbReference>
<dbReference type="InterPro" id="IPR036770">
    <property type="entry name" value="Ankyrin_rpt-contain_sf"/>
</dbReference>
<evidence type="ECO:0000256" key="1">
    <source>
        <dbReference type="ARBA" id="ARBA00022737"/>
    </source>
</evidence>
<dbReference type="STRING" id="60175.A0A1V6WD36"/>
<dbReference type="PANTHER" id="PTHR24198:SF193">
    <property type="match status" value="1"/>
</dbReference>
<dbReference type="PROSITE" id="PS50181">
    <property type="entry name" value="FBOX"/>
    <property type="match status" value="1"/>
</dbReference>
<dbReference type="EMBL" id="MOOB01000299">
    <property type="protein sequence ID" value="OQE60808.1"/>
    <property type="molecule type" value="Genomic_DNA"/>
</dbReference>
<comment type="caution">
    <text evidence="5">The sequence shown here is derived from an EMBL/GenBank/DDBJ whole genome shotgun (WGS) entry which is preliminary data.</text>
</comment>
<reference evidence="6" key="1">
    <citation type="journal article" date="2017" name="Nat. Microbiol.">
        <title>Global analysis of biosynthetic gene clusters reveals vast potential of secondary metabolite production in Penicillium species.</title>
        <authorList>
            <person name="Nielsen J.C."/>
            <person name="Grijseels S."/>
            <person name="Prigent S."/>
            <person name="Ji B."/>
            <person name="Dainat J."/>
            <person name="Nielsen K.F."/>
            <person name="Frisvad J.C."/>
            <person name="Workman M."/>
            <person name="Nielsen J."/>
        </authorList>
    </citation>
    <scope>NUCLEOTIDE SEQUENCE [LARGE SCALE GENOMIC DNA]</scope>
    <source>
        <strain evidence="6">IBT 13039</strain>
    </source>
</reference>
<keyword evidence="6" id="KW-1185">Reference proteome</keyword>
<keyword evidence="2 3" id="KW-0040">ANK repeat</keyword>
<keyword evidence="1" id="KW-0677">Repeat</keyword>
<accession>A0A1V6WD36</accession>
<feature type="repeat" description="ANK" evidence="3">
    <location>
        <begin position="348"/>
        <end position="380"/>
    </location>
</feature>
<dbReference type="Pfam" id="PF12796">
    <property type="entry name" value="Ank_2"/>
    <property type="match status" value="1"/>
</dbReference>
<evidence type="ECO:0000256" key="3">
    <source>
        <dbReference type="PROSITE-ProRule" id="PRU00023"/>
    </source>
</evidence>
<proteinExistence type="predicted"/>
<dbReference type="SUPFAM" id="SSF48403">
    <property type="entry name" value="Ankyrin repeat"/>
    <property type="match status" value="1"/>
</dbReference>
<dbReference type="InterPro" id="IPR001810">
    <property type="entry name" value="F-box_dom"/>
</dbReference>
<evidence type="ECO:0000256" key="2">
    <source>
        <dbReference type="ARBA" id="ARBA00023043"/>
    </source>
</evidence>
<feature type="domain" description="F-box" evidence="4">
    <location>
        <begin position="6"/>
        <end position="44"/>
    </location>
</feature>
<dbReference type="PROSITE" id="PS50088">
    <property type="entry name" value="ANK_REPEAT"/>
    <property type="match status" value="1"/>
</dbReference>
<dbReference type="Gene3D" id="1.25.40.20">
    <property type="entry name" value="Ankyrin repeat-containing domain"/>
    <property type="match status" value="2"/>
</dbReference>
<name>A0A1V6WD36_PENNA</name>
<dbReference type="PROSITE" id="PS50297">
    <property type="entry name" value="ANK_REP_REGION"/>
    <property type="match status" value="1"/>
</dbReference>
<gene>
    <name evidence="5" type="ORF">PENNAL_c0299G03534</name>
</gene>